<evidence type="ECO:0000256" key="2">
    <source>
        <dbReference type="ARBA" id="ARBA00023125"/>
    </source>
</evidence>
<dbReference type="Gene3D" id="3.90.220.20">
    <property type="entry name" value="DNA methylase specificity domains"/>
    <property type="match status" value="1"/>
</dbReference>
<evidence type="ECO:0000256" key="1">
    <source>
        <dbReference type="ARBA" id="ARBA00022747"/>
    </source>
</evidence>
<dbReference type="Proteomes" id="UP001340816">
    <property type="component" value="Chromosome"/>
</dbReference>
<dbReference type="EMBL" id="CP109135">
    <property type="protein sequence ID" value="WSD14484.1"/>
    <property type="molecule type" value="Genomic_DNA"/>
</dbReference>
<dbReference type="InterPro" id="IPR044946">
    <property type="entry name" value="Restrct_endonuc_typeI_TRD_sf"/>
</dbReference>
<dbReference type="RefSeq" id="WP_326759129.1">
    <property type="nucleotide sequence ID" value="NZ_CP109135.1"/>
</dbReference>
<protein>
    <submittedName>
        <fullName evidence="3">Restriction endonuclease</fullName>
    </submittedName>
</protein>
<keyword evidence="4" id="KW-1185">Reference proteome</keyword>
<reference evidence="3 4" key="1">
    <citation type="submission" date="2022-10" db="EMBL/GenBank/DDBJ databases">
        <title>The complete genomes of actinobacterial strains from the NBC collection.</title>
        <authorList>
            <person name="Joergensen T.S."/>
            <person name="Alvarez Arevalo M."/>
            <person name="Sterndorff E.B."/>
            <person name="Faurdal D."/>
            <person name="Vuksanovic O."/>
            <person name="Mourched A.-S."/>
            <person name="Charusanti P."/>
            <person name="Shaw S."/>
            <person name="Blin K."/>
            <person name="Weber T."/>
        </authorList>
    </citation>
    <scope>NUCLEOTIDE SEQUENCE [LARGE SCALE GENOMIC DNA]</scope>
    <source>
        <strain evidence="3 4">NBC 01752</strain>
    </source>
</reference>
<keyword evidence="3" id="KW-0378">Hydrolase</keyword>
<dbReference type="GO" id="GO:0004519">
    <property type="term" value="F:endonuclease activity"/>
    <property type="evidence" value="ECO:0007669"/>
    <property type="project" value="UniProtKB-KW"/>
</dbReference>
<name>A0ABZ1H8L8_STRPH</name>
<keyword evidence="3" id="KW-0255">Endonuclease</keyword>
<keyword evidence="2" id="KW-0238">DNA-binding</keyword>
<evidence type="ECO:0000313" key="3">
    <source>
        <dbReference type="EMBL" id="WSD14484.1"/>
    </source>
</evidence>
<proteinExistence type="predicted"/>
<organism evidence="3 4">
    <name type="scientific">Streptomyces phaeochromogenes</name>
    <dbReference type="NCBI Taxonomy" id="1923"/>
    <lineage>
        <taxon>Bacteria</taxon>
        <taxon>Bacillati</taxon>
        <taxon>Actinomycetota</taxon>
        <taxon>Actinomycetes</taxon>
        <taxon>Kitasatosporales</taxon>
        <taxon>Streptomycetaceae</taxon>
        <taxon>Streptomyces</taxon>
        <taxon>Streptomyces phaeochromogenes group</taxon>
    </lineage>
</organism>
<evidence type="ECO:0000313" key="4">
    <source>
        <dbReference type="Proteomes" id="UP001340816"/>
    </source>
</evidence>
<gene>
    <name evidence="3" type="ORF">OHB35_15230</name>
</gene>
<sequence length="515" mass="56270">MSSTEQHEESSPDRLPFESVFSTVFNGWTFNRRAADGACGPADSDAVRLIWLKNIGRDGVIAEPDAEVDDWRNDAPERLRLRAGDILLSSVISGRPKAALVQEADLPAVAVSSLFVLRPTKSLSPEYARLILAFLRSDTVGDLKAGTSGQQHLRLSSVKALDLPNEDQALSAALADLAAAGQRLGEMAAEAGALAQSVFDRNGSPEEARRRIITTGQLTRLRSVAATQLDDPDFIVRTRYPYPIALRWRNVEAQKSADGQEDTQAKEYAAVLKAAETLLGYSALLTTALAYEAGITCKAIRAFKKKIATGPGGPGFGDWERILQQIPTVEGMSRLPPEHPLHELAVFLADDEAEAACRSLGTKRNSRAHGREDLPAVSAAKLKEAQDGLRFLLDRARFLADLQLLDVTNVVWDPHEQSDTVTFRRLMGDHPVVPTESLCYAGPERIGHILYLADRDHGLHPLSPFLTCEKCKGCAALSLFHADKEEGVLLQTSLDHGHFYPYEGDERALRAVGLR</sequence>
<keyword evidence="3" id="KW-0540">Nuclease</keyword>
<keyword evidence="1" id="KW-0680">Restriction system</keyword>
<accession>A0ABZ1H8L8</accession>